<evidence type="ECO:0000259" key="17">
    <source>
        <dbReference type="Pfam" id="PF00593"/>
    </source>
</evidence>
<keyword evidence="9" id="KW-0406">Ion transport</keyword>
<evidence type="ECO:0000256" key="13">
    <source>
        <dbReference type="ARBA" id="ARBA00023237"/>
    </source>
</evidence>
<keyword evidence="8" id="KW-0408">Iron</keyword>
<dbReference type="SUPFAM" id="SSF56935">
    <property type="entry name" value="Porins"/>
    <property type="match status" value="1"/>
</dbReference>
<feature type="domain" description="TonB-dependent receptor-like beta-barrel" evidence="17">
    <location>
        <begin position="270"/>
        <end position="706"/>
    </location>
</feature>
<feature type="domain" description="TonB-dependent receptor plug" evidence="18">
    <location>
        <begin position="84"/>
        <end position="184"/>
    </location>
</feature>
<dbReference type="PANTHER" id="PTHR32552">
    <property type="entry name" value="FERRICHROME IRON RECEPTOR-RELATED"/>
    <property type="match status" value="1"/>
</dbReference>
<evidence type="ECO:0000313" key="19">
    <source>
        <dbReference type="EMBL" id="QSB44300.1"/>
    </source>
</evidence>
<accession>A0ABX7K7R4</accession>
<dbReference type="InterPro" id="IPR000531">
    <property type="entry name" value="Beta-barrel_TonB"/>
</dbReference>
<dbReference type="EMBL" id="CP061510">
    <property type="protein sequence ID" value="QSB44300.1"/>
    <property type="molecule type" value="Genomic_DNA"/>
</dbReference>
<gene>
    <name evidence="19" type="ORF">IDJ81_13420</name>
</gene>
<keyword evidence="5" id="KW-0410">Iron transport</keyword>
<keyword evidence="4 14" id="KW-1134">Transmembrane beta strand</keyword>
<keyword evidence="6 14" id="KW-0812">Transmembrane</keyword>
<evidence type="ECO:0000256" key="15">
    <source>
        <dbReference type="PROSITE-ProRule" id="PRU10144"/>
    </source>
</evidence>
<dbReference type="Pfam" id="PF00593">
    <property type="entry name" value="TonB_dep_Rec_b-barrel"/>
    <property type="match status" value="1"/>
</dbReference>
<evidence type="ECO:0000256" key="5">
    <source>
        <dbReference type="ARBA" id="ARBA00022496"/>
    </source>
</evidence>
<protein>
    <submittedName>
        <fullName evidence="19">TonB-dependent siderophore receptor</fullName>
    </submittedName>
</protein>
<dbReference type="InterPro" id="IPR010105">
    <property type="entry name" value="TonB_sidphr_rcpt"/>
</dbReference>
<feature type="short sequence motif" description="TonB C-terminal box" evidence="15">
    <location>
        <begin position="720"/>
        <end position="737"/>
    </location>
</feature>
<keyword evidence="13 14" id="KW-0998">Cell outer membrane</keyword>
<dbReference type="CDD" id="cd01347">
    <property type="entry name" value="ligand_gated_channel"/>
    <property type="match status" value="1"/>
</dbReference>
<evidence type="ECO:0000256" key="2">
    <source>
        <dbReference type="ARBA" id="ARBA00009810"/>
    </source>
</evidence>
<evidence type="ECO:0000256" key="7">
    <source>
        <dbReference type="ARBA" id="ARBA00022729"/>
    </source>
</evidence>
<dbReference type="InterPro" id="IPR039426">
    <property type="entry name" value="TonB-dep_rcpt-like"/>
</dbReference>
<keyword evidence="10 16" id="KW-0798">TonB box</keyword>
<dbReference type="InterPro" id="IPR036942">
    <property type="entry name" value="Beta-barrel_TonB_sf"/>
</dbReference>
<evidence type="ECO:0000256" key="14">
    <source>
        <dbReference type="PROSITE-ProRule" id="PRU01360"/>
    </source>
</evidence>
<comment type="similarity">
    <text evidence="2 14 16">Belongs to the TonB-dependent receptor family.</text>
</comment>
<evidence type="ECO:0000256" key="4">
    <source>
        <dbReference type="ARBA" id="ARBA00022452"/>
    </source>
</evidence>
<dbReference type="Pfam" id="PF07715">
    <property type="entry name" value="Plug"/>
    <property type="match status" value="1"/>
</dbReference>
<evidence type="ECO:0000256" key="3">
    <source>
        <dbReference type="ARBA" id="ARBA00022448"/>
    </source>
</evidence>
<name>A0ABX7K7R4_9SPHN</name>
<evidence type="ECO:0000256" key="12">
    <source>
        <dbReference type="ARBA" id="ARBA00023170"/>
    </source>
</evidence>
<dbReference type="Gene3D" id="2.170.130.10">
    <property type="entry name" value="TonB-dependent receptor, plug domain"/>
    <property type="match status" value="1"/>
</dbReference>
<dbReference type="PROSITE" id="PS01156">
    <property type="entry name" value="TONB_DEPENDENT_REC_2"/>
    <property type="match status" value="1"/>
</dbReference>
<keyword evidence="20" id="KW-1185">Reference proteome</keyword>
<dbReference type="PANTHER" id="PTHR32552:SF74">
    <property type="entry name" value="HYDROXAMATE SIDEROPHORE RECEPTOR FHUE"/>
    <property type="match status" value="1"/>
</dbReference>
<keyword evidence="11 14" id="KW-0472">Membrane</keyword>
<keyword evidence="3 14" id="KW-0813">Transport</keyword>
<dbReference type="Proteomes" id="UP000663637">
    <property type="component" value="Chromosome"/>
</dbReference>
<dbReference type="Gene3D" id="2.40.170.20">
    <property type="entry name" value="TonB-dependent receptor, beta-barrel domain"/>
    <property type="match status" value="1"/>
</dbReference>
<reference evidence="19 20" key="1">
    <citation type="submission" date="2020-09" db="EMBL/GenBank/DDBJ databases">
        <title>Complete genome sequence of altererythrobacter flavus SS-21NJ, isolated from Dongying oil sludge in Shandong province.</title>
        <authorList>
            <person name="Sun S."/>
            <person name="Zhang Z."/>
        </authorList>
    </citation>
    <scope>NUCLEOTIDE SEQUENCE [LARGE SCALE GENOMIC DNA]</scope>
    <source>
        <strain evidence="19 20">SS-21NJ</strain>
    </source>
</reference>
<sequence length="737" mass="80115">MGAVLGVRSGLFSASSLRALVLSVAVGTIVYVSPAAAQTEDQEAASSNHEGRSSVQNERADIVVIGSYTTDDELESATGLGLSIQETPQSVTVMTSQRMEDQAIRTLSDVVNNAAGVSARAYDSSRNGFSARGFSISNYQIDGVPLQWGAGDSAGESLLDIAIYERVEIVRGATGLLTGAGEPSASINLVRKHADSDRLTGTFWVSAGRWDAYSVMGDISTPITADGSVRARAVAKYAANDSYVDLLHDKKLVLYGVVDADIMPGTKLSFGASYQDNDPRGTLWGGLPVWYADGSRTGWARSKTVGADWTSWASTNETYFANLTQEIGPSWSVELYGSHSVNKGDLRLLYLSGQPDEVTGLGMGISSYRADTERSQIDVGFRAKGTYHLFGQTHDLVFGASYARQDYDSLTYANDPLPPVGDFNGWDGSYPQPTWGASTQVVDMHTSQWGYFAATRLSFSDSLKVIAGGRLSSWERKGLNYGANLDFGDDNRFLPYAGVLYDVVPNHTVYASYTKIFEPQNNRNRDGDYLPPVTGENFEAGLKSSFFNGALSTALSVFHIKQDNLAQPDGGQTVPGTTPPAQAYYPAKGATSTGFEVEANGEILPGWSVAANYTQFKAEDANDERINTLYPQKLLRVFTTYRFEGPLSGLMVGGGVNWEDTSYTDTVNPVTGLEERLEVKSHALVNLMTRYQFENGLSAQLNVENLFDKTYYSQIGFYNQLAYGEPRNVTLTLRYQF</sequence>
<evidence type="ECO:0000313" key="20">
    <source>
        <dbReference type="Proteomes" id="UP000663637"/>
    </source>
</evidence>
<proteinExistence type="inferred from homology"/>
<evidence type="ECO:0000256" key="10">
    <source>
        <dbReference type="ARBA" id="ARBA00023077"/>
    </source>
</evidence>
<dbReference type="InterPro" id="IPR012910">
    <property type="entry name" value="Plug_dom"/>
</dbReference>
<evidence type="ECO:0000256" key="1">
    <source>
        <dbReference type="ARBA" id="ARBA00004571"/>
    </source>
</evidence>
<keyword evidence="12 19" id="KW-0675">Receptor</keyword>
<keyword evidence="7" id="KW-0732">Signal</keyword>
<evidence type="ECO:0000256" key="16">
    <source>
        <dbReference type="RuleBase" id="RU003357"/>
    </source>
</evidence>
<dbReference type="PROSITE" id="PS52016">
    <property type="entry name" value="TONB_DEPENDENT_REC_3"/>
    <property type="match status" value="1"/>
</dbReference>
<evidence type="ECO:0000256" key="11">
    <source>
        <dbReference type="ARBA" id="ARBA00023136"/>
    </source>
</evidence>
<evidence type="ECO:0000256" key="8">
    <source>
        <dbReference type="ARBA" id="ARBA00023004"/>
    </source>
</evidence>
<comment type="subcellular location">
    <subcellularLocation>
        <location evidence="1 14">Cell outer membrane</location>
        <topology evidence="1 14">Multi-pass membrane protein</topology>
    </subcellularLocation>
</comment>
<dbReference type="NCBIfam" id="TIGR01783">
    <property type="entry name" value="TonB-siderophor"/>
    <property type="match status" value="1"/>
</dbReference>
<evidence type="ECO:0000256" key="6">
    <source>
        <dbReference type="ARBA" id="ARBA00022692"/>
    </source>
</evidence>
<dbReference type="InterPro" id="IPR037066">
    <property type="entry name" value="Plug_dom_sf"/>
</dbReference>
<dbReference type="InterPro" id="IPR010917">
    <property type="entry name" value="TonB_rcpt_CS"/>
</dbReference>
<organism evidence="19 20">
    <name type="scientific">Tsuneonella flava</name>
    <dbReference type="NCBI Taxonomy" id="2055955"/>
    <lineage>
        <taxon>Bacteria</taxon>
        <taxon>Pseudomonadati</taxon>
        <taxon>Pseudomonadota</taxon>
        <taxon>Alphaproteobacteria</taxon>
        <taxon>Sphingomonadales</taxon>
        <taxon>Erythrobacteraceae</taxon>
        <taxon>Tsuneonella</taxon>
    </lineage>
</organism>
<evidence type="ECO:0000259" key="18">
    <source>
        <dbReference type="Pfam" id="PF07715"/>
    </source>
</evidence>
<evidence type="ECO:0000256" key="9">
    <source>
        <dbReference type="ARBA" id="ARBA00023065"/>
    </source>
</evidence>